<dbReference type="RefSeq" id="XP_007751664.1">
    <property type="nucleotide sequence ID" value="XM_007753474.1"/>
</dbReference>
<dbReference type="PROSITE" id="PS00061">
    <property type="entry name" value="ADH_SHORT"/>
    <property type="match status" value="1"/>
</dbReference>
<dbReference type="InterPro" id="IPR036291">
    <property type="entry name" value="NAD(P)-bd_dom_sf"/>
</dbReference>
<sequence>MTNKAQTRFLGDKHDCYFATDPRVNKELAASLQGKNIVCAGAGRGVGRACAEFLTYASAKSISLVALELEEVEETAKLCKDIKPEIKTKVAGFDVKDSDAVNKFIKEVDQEFGSVDVVLMNAGRPPQWLHTVECDPDIWWDTVAVSLQGAFNFARFALPIMQRQKSGVIIFTSSAGAHSNIRLGSYTMGKLGMIRLAEILHHENFKDYNIKAFAYNPGRVETRFFTDFRDKVQGKSNPGSYVIEGVPNEDKSAETVVKAFDGVTWDTPQMAAGLVTVLASGKLDFMSGRYLDASRDIEKYIEDEKTIRANDLHRVRLHVADDWFVPTLDF</sequence>
<dbReference type="Gene3D" id="3.40.50.720">
    <property type="entry name" value="NAD(P)-binding Rossmann-like Domain"/>
    <property type="match status" value="1"/>
</dbReference>
<dbReference type="AlphaFoldDB" id="W9W8H8"/>
<evidence type="ECO:0000313" key="4">
    <source>
        <dbReference type="EMBL" id="EXJ54839.1"/>
    </source>
</evidence>
<evidence type="ECO:0000256" key="1">
    <source>
        <dbReference type="ARBA" id="ARBA00006484"/>
    </source>
</evidence>
<comment type="caution">
    <text evidence="4">The sequence shown here is derived from an EMBL/GenBank/DDBJ whole genome shotgun (WGS) entry which is preliminary data.</text>
</comment>
<dbReference type="STRING" id="1182543.W9W8H8"/>
<keyword evidence="2" id="KW-0521">NADP</keyword>
<evidence type="ECO:0000313" key="5">
    <source>
        <dbReference type="Proteomes" id="UP000019471"/>
    </source>
</evidence>
<dbReference type="EMBL" id="AMGX01000039">
    <property type="protein sequence ID" value="EXJ54839.1"/>
    <property type="molecule type" value="Genomic_DNA"/>
</dbReference>
<evidence type="ECO:0000256" key="2">
    <source>
        <dbReference type="ARBA" id="ARBA00022857"/>
    </source>
</evidence>
<keyword evidence="5" id="KW-1185">Reference proteome</keyword>
<dbReference type="InterPro" id="IPR020904">
    <property type="entry name" value="Sc_DH/Rdtase_CS"/>
</dbReference>
<dbReference type="eggNOG" id="KOG1206">
    <property type="taxonomic scope" value="Eukaryota"/>
</dbReference>
<protein>
    <recommendedName>
        <fullName evidence="6">3-oxoacyl-[acyl-carrier protein] reductase</fullName>
    </recommendedName>
</protein>
<dbReference type="OrthoDB" id="1933717at2759"/>
<evidence type="ECO:0000256" key="3">
    <source>
        <dbReference type="ARBA" id="ARBA00023002"/>
    </source>
</evidence>
<comment type="similarity">
    <text evidence="1">Belongs to the short-chain dehydrogenases/reductases (SDR) family.</text>
</comment>
<dbReference type="PRINTS" id="PR00081">
    <property type="entry name" value="GDHRDH"/>
</dbReference>
<gene>
    <name evidence="4" type="ORF">A1O5_12905</name>
</gene>
<evidence type="ECO:0008006" key="6">
    <source>
        <dbReference type="Google" id="ProtNLM"/>
    </source>
</evidence>
<dbReference type="GeneID" id="19197591"/>
<keyword evidence="3" id="KW-0560">Oxidoreductase</keyword>
<dbReference type="InterPro" id="IPR002347">
    <property type="entry name" value="SDR_fam"/>
</dbReference>
<dbReference type="PANTHER" id="PTHR42760">
    <property type="entry name" value="SHORT-CHAIN DEHYDROGENASES/REDUCTASES FAMILY MEMBER"/>
    <property type="match status" value="1"/>
</dbReference>
<accession>W9W8H8</accession>
<organism evidence="4 5">
    <name type="scientific">Cladophialophora psammophila CBS 110553</name>
    <dbReference type="NCBI Taxonomy" id="1182543"/>
    <lineage>
        <taxon>Eukaryota</taxon>
        <taxon>Fungi</taxon>
        <taxon>Dikarya</taxon>
        <taxon>Ascomycota</taxon>
        <taxon>Pezizomycotina</taxon>
        <taxon>Eurotiomycetes</taxon>
        <taxon>Chaetothyriomycetidae</taxon>
        <taxon>Chaetothyriales</taxon>
        <taxon>Herpotrichiellaceae</taxon>
        <taxon>Cladophialophora</taxon>
    </lineage>
</organism>
<dbReference type="Proteomes" id="UP000019471">
    <property type="component" value="Unassembled WGS sequence"/>
</dbReference>
<reference evidence="4 5" key="1">
    <citation type="submission" date="2013-03" db="EMBL/GenBank/DDBJ databases">
        <title>The Genome Sequence of Cladophialophora psammophila CBS 110553.</title>
        <authorList>
            <consortium name="The Broad Institute Genomics Platform"/>
            <person name="Cuomo C."/>
            <person name="de Hoog S."/>
            <person name="Gorbushina A."/>
            <person name="Walker B."/>
            <person name="Young S.K."/>
            <person name="Zeng Q."/>
            <person name="Gargeya S."/>
            <person name="Fitzgerald M."/>
            <person name="Haas B."/>
            <person name="Abouelleil A."/>
            <person name="Allen A.W."/>
            <person name="Alvarado L."/>
            <person name="Arachchi H.M."/>
            <person name="Berlin A.M."/>
            <person name="Chapman S.B."/>
            <person name="Gainer-Dewar J."/>
            <person name="Goldberg J."/>
            <person name="Griggs A."/>
            <person name="Gujja S."/>
            <person name="Hansen M."/>
            <person name="Howarth C."/>
            <person name="Imamovic A."/>
            <person name="Ireland A."/>
            <person name="Larimer J."/>
            <person name="McCowan C."/>
            <person name="Murphy C."/>
            <person name="Pearson M."/>
            <person name="Poon T.W."/>
            <person name="Priest M."/>
            <person name="Roberts A."/>
            <person name="Saif S."/>
            <person name="Shea T."/>
            <person name="Sisk P."/>
            <person name="Sykes S."/>
            <person name="Wortman J."/>
            <person name="Nusbaum C."/>
            <person name="Birren B."/>
        </authorList>
    </citation>
    <scope>NUCLEOTIDE SEQUENCE [LARGE SCALE GENOMIC DNA]</scope>
    <source>
        <strain evidence="4 5">CBS 110553</strain>
    </source>
</reference>
<dbReference type="HOGENOM" id="CLU_010194_8_0_1"/>
<dbReference type="PANTHER" id="PTHR42760:SF37">
    <property type="entry name" value="CLAVALDEHYDE DEHYDROGENASE"/>
    <property type="match status" value="1"/>
</dbReference>
<dbReference type="Pfam" id="PF00106">
    <property type="entry name" value="adh_short"/>
    <property type="match status" value="1"/>
</dbReference>
<dbReference type="GO" id="GO:0016616">
    <property type="term" value="F:oxidoreductase activity, acting on the CH-OH group of donors, NAD or NADP as acceptor"/>
    <property type="evidence" value="ECO:0007669"/>
    <property type="project" value="TreeGrafter"/>
</dbReference>
<dbReference type="SUPFAM" id="SSF51735">
    <property type="entry name" value="NAD(P)-binding Rossmann-fold domains"/>
    <property type="match status" value="1"/>
</dbReference>
<dbReference type="CDD" id="cd05233">
    <property type="entry name" value="SDR_c"/>
    <property type="match status" value="1"/>
</dbReference>
<proteinExistence type="inferred from homology"/>
<name>W9W8H8_9EURO</name>